<dbReference type="Proteomes" id="UP000308549">
    <property type="component" value="Unassembled WGS sequence"/>
</dbReference>
<name>A0A4U0U6Q2_9PEZI</name>
<dbReference type="InterPro" id="IPR050704">
    <property type="entry name" value="Peptidase_C85-like"/>
</dbReference>
<feature type="compositionally biased region" description="Low complexity" evidence="1">
    <location>
        <begin position="130"/>
        <end position="142"/>
    </location>
</feature>
<dbReference type="PROSITE" id="PS50802">
    <property type="entry name" value="OTU"/>
    <property type="match status" value="1"/>
</dbReference>
<evidence type="ECO:0000313" key="4">
    <source>
        <dbReference type="Proteomes" id="UP000308549"/>
    </source>
</evidence>
<feature type="compositionally biased region" description="Basic and acidic residues" evidence="1">
    <location>
        <begin position="1"/>
        <end position="16"/>
    </location>
</feature>
<proteinExistence type="predicted"/>
<dbReference type="Pfam" id="PF02338">
    <property type="entry name" value="OTU"/>
    <property type="match status" value="1"/>
</dbReference>
<dbReference type="GO" id="GO:0016579">
    <property type="term" value="P:protein deubiquitination"/>
    <property type="evidence" value="ECO:0007669"/>
    <property type="project" value="TreeGrafter"/>
</dbReference>
<evidence type="ECO:0000259" key="2">
    <source>
        <dbReference type="PROSITE" id="PS50802"/>
    </source>
</evidence>
<organism evidence="3 4">
    <name type="scientific">Salinomyces thailandicus</name>
    <dbReference type="NCBI Taxonomy" id="706561"/>
    <lineage>
        <taxon>Eukaryota</taxon>
        <taxon>Fungi</taxon>
        <taxon>Dikarya</taxon>
        <taxon>Ascomycota</taxon>
        <taxon>Pezizomycotina</taxon>
        <taxon>Dothideomycetes</taxon>
        <taxon>Dothideomycetidae</taxon>
        <taxon>Mycosphaerellales</taxon>
        <taxon>Teratosphaeriaceae</taxon>
        <taxon>Salinomyces</taxon>
    </lineage>
</organism>
<dbReference type="CDD" id="cd22762">
    <property type="entry name" value="OTU_fungi_OTU2-like"/>
    <property type="match status" value="1"/>
</dbReference>
<dbReference type="InterPro" id="IPR038765">
    <property type="entry name" value="Papain-like_cys_pep_sf"/>
</dbReference>
<dbReference type="GO" id="GO:0004843">
    <property type="term" value="F:cysteine-type deubiquitinase activity"/>
    <property type="evidence" value="ECO:0007669"/>
    <property type="project" value="TreeGrafter"/>
</dbReference>
<feature type="compositionally biased region" description="Low complexity" evidence="1">
    <location>
        <begin position="104"/>
        <end position="113"/>
    </location>
</feature>
<evidence type="ECO:0000313" key="3">
    <source>
        <dbReference type="EMBL" id="TKA30647.1"/>
    </source>
</evidence>
<feature type="domain" description="OTU" evidence="2">
    <location>
        <begin position="168"/>
        <end position="325"/>
    </location>
</feature>
<dbReference type="SUPFAM" id="SSF54001">
    <property type="entry name" value="Cysteine proteinases"/>
    <property type="match status" value="1"/>
</dbReference>
<protein>
    <recommendedName>
        <fullName evidence="2">OTU domain-containing protein</fullName>
    </recommendedName>
</protein>
<reference evidence="3 4" key="1">
    <citation type="submission" date="2017-03" db="EMBL/GenBank/DDBJ databases">
        <title>Genomes of endolithic fungi from Antarctica.</title>
        <authorList>
            <person name="Coleine C."/>
            <person name="Masonjones S."/>
            <person name="Stajich J.E."/>
        </authorList>
    </citation>
    <scope>NUCLEOTIDE SEQUENCE [LARGE SCALE GENOMIC DNA]</scope>
    <source>
        <strain evidence="3 4">CCFEE 6315</strain>
    </source>
</reference>
<dbReference type="OrthoDB" id="415023at2759"/>
<dbReference type="InterPro" id="IPR003323">
    <property type="entry name" value="OTU_dom"/>
</dbReference>
<dbReference type="AlphaFoldDB" id="A0A4U0U6Q2"/>
<feature type="compositionally biased region" description="Polar residues" evidence="1">
    <location>
        <begin position="88"/>
        <end position="97"/>
    </location>
</feature>
<dbReference type="PANTHER" id="PTHR12419:SF10">
    <property type="entry name" value="DEUBIQUITINASE OTUD6B"/>
    <property type="match status" value="1"/>
</dbReference>
<sequence length="338" mass="37261">MEELQARHRKEQRDLQSRITQKKKQASKKTRKGVNDECDRLETELKDRQAAEVAALNGNGESQSQEDNDLEEPPHDTTAITPPPTATELPQSTSTAPSELPRPSNDSNNNNDNVPSAKKPNRQKARLARRAAAQAHDATLAAESAKDLPDLKAQERTRMLEAMTAYNLAEHEIRADGHCLYAAIADQLQQLAIPLNPPTAGAVGAGSEGANEEEKEMPYKLVRRAAAQHITAHADDYAPFLEEPIEEYVRKVRDTGEWGGEVELRALAAAYKVGIWVLRDFGRVERIEGEEQKDGKGDGGESVLWLGYYQHGFGLGEHYNSLRRMGKQRVAQDAAGAG</sequence>
<comment type="caution">
    <text evidence="3">The sequence shown here is derived from an EMBL/GenBank/DDBJ whole genome shotgun (WGS) entry which is preliminary data.</text>
</comment>
<feature type="region of interest" description="Disordered" evidence="1">
    <location>
        <begin position="1"/>
        <end position="149"/>
    </location>
</feature>
<feature type="compositionally biased region" description="Basic residues" evidence="1">
    <location>
        <begin position="119"/>
        <end position="129"/>
    </location>
</feature>
<feature type="compositionally biased region" description="Basic residues" evidence="1">
    <location>
        <begin position="20"/>
        <end position="32"/>
    </location>
</feature>
<evidence type="ECO:0000256" key="1">
    <source>
        <dbReference type="SAM" id="MobiDB-lite"/>
    </source>
</evidence>
<accession>A0A4U0U6Q2</accession>
<dbReference type="Gene3D" id="3.90.70.80">
    <property type="match status" value="1"/>
</dbReference>
<dbReference type="PANTHER" id="PTHR12419">
    <property type="entry name" value="OTU DOMAIN CONTAINING PROTEIN"/>
    <property type="match status" value="1"/>
</dbReference>
<dbReference type="InterPro" id="IPR049771">
    <property type="entry name" value="OTU2-like_OTU"/>
</dbReference>
<feature type="compositionally biased region" description="Basic and acidic residues" evidence="1">
    <location>
        <begin position="33"/>
        <end position="50"/>
    </location>
</feature>
<dbReference type="EMBL" id="NAJL01000010">
    <property type="protein sequence ID" value="TKA30647.1"/>
    <property type="molecule type" value="Genomic_DNA"/>
</dbReference>
<keyword evidence="4" id="KW-1185">Reference proteome</keyword>
<gene>
    <name evidence="3" type="ORF">B0A50_02367</name>
</gene>